<sequence length="62" mass="7263">MLLCWQLAYTLKMSYKMDYSDKSTFNWISVLRLPDFVKKEDFDWAVAAATKKKGIDCSIAEF</sequence>
<organism evidence="1 2">
    <name type="scientific">Clostridium scindens (strain JCM 10418 / VPI 12708)</name>
    <dbReference type="NCBI Taxonomy" id="29347"/>
    <lineage>
        <taxon>Bacteria</taxon>
        <taxon>Bacillati</taxon>
        <taxon>Bacillota</taxon>
        <taxon>Clostridia</taxon>
        <taxon>Lachnospirales</taxon>
        <taxon>Lachnospiraceae</taxon>
    </lineage>
</organism>
<name>A0A844F4V8_CLOSV</name>
<reference evidence="1 2" key="1">
    <citation type="submission" date="2019-08" db="EMBL/GenBank/DDBJ databases">
        <title>In-depth cultivation of the pig gut microbiome towards novel bacterial diversity and tailored functional studies.</title>
        <authorList>
            <person name="Wylensek D."/>
            <person name="Hitch T.C.A."/>
            <person name="Clavel T."/>
        </authorList>
    </citation>
    <scope>NUCLEOTIDE SEQUENCE [LARGE SCALE GENOMIC DNA]</scope>
    <source>
        <strain evidence="1 2">BL-389-WT-3D</strain>
    </source>
</reference>
<dbReference type="EMBL" id="VUMB01000031">
    <property type="protein sequence ID" value="MSS41308.1"/>
    <property type="molecule type" value="Genomic_DNA"/>
</dbReference>
<proteinExistence type="predicted"/>
<dbReference type="Gene3D" id="3.20.80.10">
    <property type="entry name" value="Regulatory factor, effector binding domain"/>
    <property type="match status" value="1"/>
</dbReference>
<dbReference type="InterPro" id="IPR011256">
    <property type="entry name" value="Reg_factor_effector_dom_sf"/>
</dbReference>
<gene>
    <name evidence="1" type="ORF">FYJ37_13410</name>
</gene>
<evidence type="ECO:0000313" key="1">
    <source>
        <dbReference type="EMBL" id="MSS41308.1"/>
    </source>
</evidence>
<evidence type="ECO:0000313" key="2">
    <source>
        <dbReference type="Proteomes" id="UP000462363"/>
    </source>
</evidence>
<protein>
    <submittedName>
        <fullName evidence="1">Uncharacterized protein</fullName>
    </submittedName>
</protein>
<comment type="caution">
    <text evidence="1">The sequence shown here is derived from an EMBL/GenBank/DDBJ whole genome shotgun (WGS) entry which is preliminary data.</text>
</comment>
<dbReference type="AlphaFoldDB" id="A0A844F4V8"/>
<accession>A0A844F4V8</accession>
<dbReference type="Proteomes" id="UP000462363">
    <property type="component" value="Unassembled WGS sequence"/>
</dbReference>